<dbReference type="Pfam" id="PF13648">
    <property type="entry name" value="Lipocalin_4"/>
    <property type="match status" value="1"/>
</dbReference>
<evidence type="ECO:0000256" key="1">
    <source>
        <dbReference type="SAM" id="SignalP"/>
    </source>
</evidence>
<feature type="chain" id="PRO_5045458644" evidence="1">
    <location>
        <begin position="22"/>
        <end position="146"/>
    </location>
</feature>
<gene>
    <name evidence="3" type="ORF">ACFSSB_11930</name>
</gene>
<keyword evidence="1" id="KW-0732">Signal</keyword>
<evidence type="ECO:0000313" key="4">
    <source>
        <dbReference type="Proteomes" id="UP001597467"/>
    </source>
</evidence>
<dbReference type="EMBL" id="JBHULM010000011">
    <property type="protein sequence ID" value="MFD2543030.1"/>
    <property type="molecule type" value="Genomic_DNA"/>
</dbReference>
<evidence type="ECO:0000259" key="2">
    <source>
        <dbReference type="Pfam" id="PF13648"/>
    </source>
</evidence>
<dbReference type="PROSITE" id="PS51257">
    <property type="entry name" value="PROKAR_LIPOPROTEIN"/>
    <property type="match status" value="1"/>
</dbReference>
<organism evidence="3 4">
    <name type="scientific">Lacinutrix gracilariae</name>
    <dbReference type="NCBI Taxonomy" id="1747198"/>
    <lineage>
        <taxon>Bacteria</taxon>
        <taxon>Pseudomonadati</taxon>
        <taxon>Bacteroidota</taxon>
        <taxon>Flavobacteriia</taxon>
        <taxon>Flavobacteriales</taxon>
        <taxon>Flavobacteriaceae</taxon>
        <taxon>Lacinutrix</taxon>
    </lineage>
</organism>
<keyword evidence="4" id="KW-1185">Reference proteome</keyword>
<comment type="caution">
    <text evidence="3">The sequence shown here is derived from an EMBL/GenBank/DDBJ whole genome shotgun (WGS) entry which is preliminary data.</text>
</comment>
<dbReference type="Proteomes" id="UP001597467">
    <property type="component" value="Unassembled WGS sequence"/>
</dbReference>
<dbReference type="InterPro" id="IPR024311">
    <property type="entry name" value="Lipocalin-like"/>
</dbReference>
<accession>A0ABW5K486</accession>
<feature type="signal peptide" evidence="1">
    <location>
        <begin position="1"/>
        <end position="21"/>
    </location>
</feature>
<reference evidence="4" key="1">
    <citation type="journal article" date="2019" name="Int. J. Syst. Evol. Microbiol.">
        <title>The Global Catalogue of Microorganisms (GCM) 10K type strain sequencing project: providing services to taxonomists for standard genome sequencing and annotation.</title>
        <authorList>
            <consortium name="The Broad Institute Genomics Platform"/>
            <consortium name="The Broad Institute Genome Sequencing Center for Infectious Disease"/>
            <person name="Wu L."/>
            <person name="Ma J."/>
        </authorList>
    </citation>
    <scope>NUCLEOTIDE SEQUENCE [LARGE SCALE GENOMIC DNA]</scope>
    <source>
        <strain evidence="4">KCTC 42808</strain>
    </source>
</reference>
<dbReference type="RefSeq" id="WP_379904508.1">
    <property type="nucleotide sequence ID" value="NZ_JBHULM010000011.1"/>
</dbReference>
<name>A0ABW5K486_9FLAO</name>
<feature type="domain" description="Lipocalin-like" evidence="2">
    <location>
        <begin position="38"/>
        <end position="131"/>
    </location>
</feature>
<protein>
    <submittedName>
        <fullName evidence="3">Lipocalin family protein</fullName>
    </submittedName>
</protein>
<sequence>MKTLKLITLSLLLSITFFSCNSDDDNPSIEPTTKERLAHKWFLLKVLNVETGEETIADSCEQNSYYEFSITGDFSLGFFALNTGTCELNSSESGTYEMMEYEGDEGFLITLPDGSTEGSKIVSISETELILEQTGFGTRHITFIKE</sequence>
<proteinExistence type="predicted"/>
<evidence type="ECO:0000313" key="3">
    <source>
        <dbReference type="EMBL" id="MFD2543030.1"/>
    </source>
</evidence>